<proteinExistence type="predicted"/>
<dbReference type="EMBL" id="MDYP01000003">
    <property type="protein sequence ID" value="OQE11010.1"/>
    <property type="molecule type" value="Genomic_DNA"/>
</dbReference>
<comment type="caution">
    <text evidence="3">The sequence shown here is derived from an EMBL/GenBank/DDBJ whole genome shotgun (WGS) entry which is preliminary data.</text>
</comment>
<dbReference type="AlphaFoldDB" id="A0A1V6SB67"/>
<dbReference type="Pfam" id="PF22693">
    <property type="entry name" value="MACPF_1"/>
    <property type="match status" value="1"/>
</dbReference>
<dbReference type="Proteomes" id="UP000191518">
    <property type="component" value="Unassembled WGS sequence"/>
</dbReference>
<gene>
    <name evidence="3" type="ORF">PENVUL_c003G09771</name>
</gene>
<evidence type="ECO:0000256" key="1">
    <source>
        <dbReference type="SAM" id="MobiDB-lite"/>
    </source>
</evidence>
<dbReference type="OrthoDB" id="2562973at2759"/>
<feature type="domain" description="MACPF-like" evidence="2">
    <location>
        <begin position="251"/>
        <end position="473"/>
    </location>
</feature>
<keyword evidence="4" id="KW-1185">Reference proteome</keyword>
<protein>
    <recommendedName>
        <fullName evidence="2">MACPF-like domain-containing protein</fullName>
    </recommendedName>
</protein>
<accession>A0A1V6SB67</accession>
<evidence type="ECO:0000313" key="4">
    <source>
        <dbReference type="Proteomes" id="UP000191518"/>
    </source>
</evidence>
<feature type="compositionally biased region" description="Basic and acidic residues" evidence="1">
    <location>
        <begin position="418"/>
        <end position="429"/>
    </location>
</feature>
<feature type="compositionally biased region" description="Basic and acidic residues" evidence="1">
    <location>
        <begin position="82"/>
        <end position="97"/>
    </location>
</feature>
<sequence>MSDGKLLKFQIVLDSKDGAPFPSFPSSEIGSGDPSKITLALIRQKASVSKKLRFTADDKNYIADTTTLEYYLSLTGESLDGDASKGNETDKKKDGAEKPASSTRIPVARVKLITSATMNKPKPHVEQSKLQEELKNMLGKFDGKDAAAVEDLKKLSDTVAKLTADSMNFATAAGTEQFPEPMDLTEQQWERVLMNNRALHGYYAAPGKVTLRKARKQAFEIVSLSTDEETNQGSADWLDPVPPVPPFFVHDDAKVFVTETLDAFQSSMARQGFSSLAIEANLSAKGFGVSGSASAAYEEESSNATKNTNQKSVQKLEIAYKFPRAVIELDDFCLRLTPQCIADAKATSNAKDVDDFYRDYGNAFVTNFAVGGELYSSRILTQAEQSSVTTTKEKMKAAAALSVSSPWASGGASVAKTNSKEETASEQELHQDLQLAWEARGGNTLLCTNPSQWASTVKDYRLWRLMDQQQIVTMGSLIKRIDSGISDHLESPATDDESEERILNILRKILEASPPTSDASKIQRFYGSDKFKVEEYNKLLDSDETPLVKGVPWSKLDIEQKCNVGLLALRKKIISIH</sequence>
<name>A0A1V6SB67_9EURO</name>
<dbReference type="STRING" id="29845.A0A1V6SB67"/>
<evidence type="ECO:0000313" key="3">
    <source>
        <dbReference type="EMBL" id="OQE11010.1"/>
    </source>
</evidence>
<feature type="region of interest" description="Disordered" evidence="1">
    <location>
        <begin position="81"/>
        <end position="102"/>
    </location>
</feature>
<dbReference type="InterPro" id="IPR054586">
    <property type="entry name" value="MACPF_1_fungal"/>
</dbReference>
<evidence type="ECO:0000259" key="2">
    <source>
        <dbReference type="Pfam" id="PF22693"/>
    </source>
</evidence>
<organism evidence="3 4">
    <name type="scientific">Penicillium vulpinum</name>
    <dbReference type="NCBI Taxonomy" id="29845"/>
    <lineage>
        <taxon>Eukaryota</taxon>
        <taxon>Fungi</taxon>
        <taxon>Dikarya</taxon>
        <taxon>Ascomycota</taxon>
        <taxon>Pezizomycotina</taxon>
        <taxon>Eurotiomycetes</taxon>
        <taxon>Eurotiomycetidae</taxon>
        <taxon>Eurotiales</taxon>
        <taxon>Aspergillaceae</taxon>
        <taxon>Penicillium</taxon>
    </lineage>
</organism>
<reference evidence="4" key="1">
    <citation type="journal article" date="2017" name="Nat. Microbiol.">
        <title>Global analysis of biosynthetic gene clusters reveals vast potential of secondary metabolite production in Penicillium species.</title>
        <authorList>
            <person name="Nielsen J.C."/>
            <person name="Grijseels S."/>
            <person name="Prigent S."/>
            <person name="Ji B."/>
            <person name="Dainat J."/>
            <person name="Nielsen K.F."/>
            <person name="Frisvad J.C."/>
            <person name="Workman M."/>
            <person name="Nielsen J."/>
        </authorList>
    </citation>
    <scope>NUCLEOTIDE SEQUENCE [LARGE SCALE GENOMIC DNA]</scope>
    <source>
        <strain evidence="4">IBT 29486</strain>
    </source>
</reference>
<feature type="region of interest" description="Disordered" evidence="1">
    <location>
        <begin position="407"/>
        <end position="429"/>
    </location>
</feature>